<keyword evidence="4 7" id="KW-1133">Transmembrane helix</keyword>
<feature type="region of interest" description="Disordered" evidence="6">
    <location>
        <begin position="86"/>
        <end position="123"/>
    </location>
</feature>
<evidence type="ECO:0000256" key="2">
    <source>
        <dbReference type="ARBA" id="ARBA00022692"/>
    </source>
</evidence>
<sequence>MDSVGSLVDTNLRIYPSNNLLDYLKSIPITDDVPINIRKLVKGRDYETKHKEAKDGIEIVPIHLNATDIENLNKIKAIMKVDDGVKEEEQDSVDEEPKKDNIDNDKQSTISEQTNSEDQALDKSKLNKEKEKIEEEELFLLTTDIDWLYTYLQKQRKAKSDGDKDVPYLNALLQGSTVETPENQVLPRDPVLEARCVKLRAQQEAREYRKMTKSVDNVRMNFPEDSISYQLKQMNRQLIAIGQFIISIFAGFLFGFRGVEWLVGNLDFGFRLLLGVICALVIALAEIYFLAKKLNEELNVPETVQLGGPPKFGESTNSQYYVPRSTRAIEKEHQD</sequence>
<dbReference type="RefSeq" id="XP_022822463.1">
    <property type="nucleotide sequence ID" value="XM_022966695.1"/>
</dbReference>
<evidence type="ECO:0000256" key="6">
    <source>
        <dbReference type="SAM" id="MobiDB-lite"/>
    </source>
</evidence>
<gene>
    <name evidence="9" type="primary">LOC111353571</name>
</gene>
<dbReference type="PANTHER" id="PTHR31394:SF1">
    <property type="entry name" value="TRANSMEMBRANE PROTEIN 199"/>
    <property type="match status" value="1"/>
</dbReference>
<dbReference type="GO" id="GO:0005789">
    <property type="term" value="C:endoplasmic reticulum membrane"/>
    <property type="evidence" value="ECO:0007669"/>
    <property type="project" value="UniProtKB-SubCell"/>
</dbReference>
<evidence type="ECO:0000256" key="5">
    <source>
        <dbReference type="ARBA" id="ARBA00023136"/>
    </source>
</evidence>
<comment type="subcellular location">
    <subcellularLocation>
        <location evidence="1">Endoplasmic reticulum membrane</location>
        <topology evidence="1">Multi-pass membrane protein</topology>
    </subcellularLocation>
</comment>
<keyword evidence="2 7" id="KW-0812">Transmembrane</keyword>
<dbReference type="OrthoDB" id="19981at2759"/>
<protein>
    <submittedName>
        <fullName evidence="9">Uncharacterized protein LOC111353571</fullName>
    </submittedName>
</protein>
<evidence type="ECO:0000256" key="7">
    <source>
        <dbReference type="SAM" id="Phobius"/>
    </source>
</evidence>
<dbReference type="Pfam" id="PF11712">
    <property type="entry name" value="Vma12"/>
    <property type="match status" value="1"/>
</dbReference>
<feature type="compositionally biased region" description="Polar residues" evidence="6">
    <location>
        <begin position="107"/>
        <end position="118"/>
    </location>
</feature>
<evidence type="ECO:0000256" key="3">
    <source>
        <dbReference type="ARBA" id="ARBA00022824"/>
    </source>
</evidence>
<dbReference type="AlphaFoldDB" id="A0A9J7IP78"/>
<reference evidence="9" key="1">
    <citation type="submission" date="2025-08" db="UniProtKB">
        <authorList>
            <consortium name="RefSeq"/>
        </authorList>
    </citation>
    <scope>IDENTIFICATION</scope>
    <source>
        <strain evidence="9">Ishihara</strain>
        <tissue evidence="9">Whole body</tissue>
    </source>
</reference>
<evidence type="ECO:0000256" key="1">
    <source>
        <dbReference type="ARBA" id="ARBA00004477"/>
    </source>
</evidence>
<dbReference type="InterPro" id="IPR021013">
    <property type="entry name" value="ATPase_Vma12"/>
</dbReference>
<dbReference type="GeneID" id="111353571"/>
<evidence type="ECO:0000313" key="9">
    <source>
        <dbReference type="RefSeq" id="XP_022822463.1"/>
    </source>
</evidence>
<dbReference type="Proteomes" id="UP000301870">
    <property type="component" value="Chromosome 16"/>
</dbReference>
<organism evidence="8 9">
    <name type="scientific">Spodoptera litura</name>
    <name type="common">Asian cotton leafworm</name>
    <dbReference type="NCBI Taxonomy" id="69820"/>
    <lineage>
        <taxon>Eukaryota</taxon>
        <taxon>Metazoa</taxon>
        <taxon>Ecdysozoa</taxon>
        <taxon>Arthropoda</taxon>
        <taxon>Hexapoda</taxon>
        <taxon>Insecta</taxon>
        <taxon>Pterygota</taxon>
        <taxon>Neoptera</taxon>
        <taxon>Endopterygota</taxon>
        <taxon>Lepidoptera</taxon>
        <taxon>Glossata</taxon>
        <taxon>Ditrysia</taxon>
        <taxon>Noctuoidea</taxon>
        <taxon>Noctuidae</taxon>
        <taxon>Amphipyrinae</taxon>
        <taxon>Spodoptera</taxon>
    </lineage>
</organism>
<keyword evidence="5 7" id="KW-0472">Membrane</keyword>
<dbReference type="GO" id="GO:0070072">
    <property type="term" value="P:vacuolar proton-transporting V-type ATPase complex assembly"/>
    <property type="evidence" value="ECO:0007669"/>
    <property type="project" value="InterPro"/>
</dbReference>
<feature type="compositionally biased region" description="Basic and acidic residues" evidence="6">
    <location>
        <begin position="95"/>
        <end position="106"/>
    </location>
</feature>
<dbReference type="PANTHER" id="PTHR31394">
    <property type="entry name" value="TRANSMEMBRANE PROTEIN 199"/>
    <property type="match status" value="1"/>
</dbReference>
<evidence type="ECO:0000313" key="8">
    <source>
        <dbReference type="Proteomes" id="UP000301870"/>
    </source>
</evidence>
<proteinExistence type="predicted"/>
<feature type="transmembrane region" description="Helical" evidence="7">
    <location>
        <begin position="238"/>
        <end position="256"/>
    </location>
</feature>
<evidence type="ECO:0000256" key="4">
    <source>
        <dbReference type="ARBA" id="ARBA00022989"/>
    </source>
</evidence>
<keyword evidence="8" id="KW-1185">Reference proteome</keyword>
<keyword evidence="3" id="KW-0256">Endoplasmic reticulum</keyword>
<feature type="transmembrane region" description="Helical" evidence="7">
    <location>
        <begin position="268"/>
        <end position="291"/>
    </location>
</feature>
<dbReference type="KEGG" id="sliu:111353571"/>
<name>A0A9J7IP78_SPOLT</name>
<accession>A0A9J7IP78</accession>